<evidence type="ECO:0000313" key="1">
    <source>
        <dbReference type="EMBL" id="GLI44503.1"/>
    </source>
</evidence>
<proteinExistence type="predicted"/>
<dbReference type="RefSeq" id="WP_270118054.1">
    <property type="nucleotide sequence ID" value="NZ_BAAAOL010000007.1"/>
</dbReference>
<evidence type="ECO:0000313" key="2">
    <source>
        <dbReference type="Proteomes" id="UP001144313"/>
    </source>
</evidence>
<organism evidence="1 2">
    <name type="scientific">Glycomyces algeriensis</name>
    <dbReference type="NCBI Taxonomy" id="256037"/>
    <lineage>
        <taxon>Bacteria</taxon>
        <taxon>Bacillati</taxon>
        <taxon>Actinomycetota</taxon>
        <taxon>Actinomycetes</taxon>
        <taxon>Glycomycetales</taxon>
        <taxon>Glycomycetaceae</taxon>
        <taxon>Glycomyces</taxon>
    </lineage>
</organism>
<sequence>MPEPDPQLVEAGLEVLKQYAARGDTLTYGELNKELGSPIASPSAGFPGRIGKLCDDINKHHEAVTGERFMISALVHGADSGLPGPGFFALAADLRRLPLTDDLGAKRTFVEWECESAFAAYRSA</sequence>
<dbReference type="EMBL" id="BSDT01000001">
    <property type="protein sequence ID" value="GLI44503.1"/>
    <property type="molecule type" value="Genomic_DNA"/>
</dbReference>
<dbReference type="AlphaFoldDB" id="A0A9W6LID9"/>
<keyword evidence="2" id="KW-1185">Reference proteome</keyword>
<name>A0A9W6LID9_9ACTN</name>
<dbReference type="Proteomes" id="UP001144313">
    <property type="component" value="Unassembled WGS sequence"/>
</dbReference>
<gene>
    <name evidence="1" type="ORF">GALLR39Z86_43530</name>
</gene>
<comment type="caution">
    <text evidence="1">The sequence shown here is derived from an EMBL/GenBank/DDBJ whole genome shotgun (WGS) entry which is preliminary data.</text>
</comment>
<reference evidence="1" key="1">
    <citation type="submission" date="2022-12" db="EMBL/GenBank/DDBJ databases">
        <title>Reference genome sequencing for broad-spectrum identification of bacterial and archaeal isolates by mass spectrometry.</title>
        <authorList>
            <person name="Sekiguchi Y."/>
            <person name="Tourlousse D.M."/>
        </authorList>
    </citation>
    <scope>NUCLEOTIDE SEQUENCE</scope>
    <source>
        <strain evidence="1">LLR39Z86</strain>
    </source>
</reference>
<protein>
    <submittedName>
        <fullName evidence="1">Uncharacterized protein</fullName>
    </submittedName>
</protein>
<accession>A0A9W6LID9</accession>